<evidence type="ECO:0000256" key="1">
    <source>
        <dbReference type="SAM" id="Coils"/>
    </source>
</evidence>
<dbReference type="AlphaFoldDB" id="A0A0N5ALJ5"/>
<reference evidence="4" key="1">
    <citation type="submission" date="2017-02" db="UniProtKB">
        <authorList>
            <consortium name="WormBaseParasite"/>
        </authorList>
    </citation>
    <scope>IDENTIFICATION</scope>
</reference>
<dbReference type="Proteomes" id="UP000046393">
    <property type="component" value="Unplaced"/>
</dbReference>
<evidence type="ECO:0000313" key="4">
    <source>
        <dbReference type="WBParaSite" id="SMUV_0000541601-mRNA-1"/>
    </source>
</evidence>
<proteinExistence type="predicted"/>
<organism evidence="3 4">
    <name type="scientific">Syphacia muris</name>
    <dbReference type="NCBI Taxonomy" id="451379"/>
    <lineage>
        <taxon>Eukaryota</taxon>
        <taxon>Metazoa</taxon>
        <taxon>Ecdysozoa</taxon>
        <taxon>Nematoda</taxon>
        <taxon>Chromadorea</taxon>
        <taxon>Rhabditida</taxon>
        <taxon>Spirurina</taxon>
        <taxon>Oxyuridomorpha</taxon>
        <taxon>Oxyuroidea</taxon>
        <taxon>Oxyuridae</taxon>
        <taxon>Syphacia</taxon>
    </lineage>
</organism>
<accession>A0A0N5ALJ5</accession>
<name>A0A0N5ALJ5_9BILA</name>
<evidence type="ECO:0000313" key="3">
    <source>
        <dbReference type="Proteomes" id="UP000046393"/>
    </source>
</evidence>
<feature type="compositionally biased region" description="Basic and acidic residues" evidence="2">
    <location>
        <begin position="326"/>
        <end position="337"/>
    </location>
</feature>
<keyword evidence="3" id="KW-1185">Reference proteome</keyword>
<feature type="compositionally biased region" description="Basic and acidic residues" evidence="2">
    <location>
        <begin position="351"/>
        <end position="362"/>
    </location>
</feature>
<feature type="region of interest" description="Disordered" evidence="2">
    <location>
        <begin position="321"/>
        <end position="371"/>
    </location>
</feature>
<keyword evidence="1" id="KW-0175">Coiled coil</keyword>
<evidence type="ECO:0000256" key="2">
    <source>
        <dbReference type="SAM" id="MobiDB-lite"/>
    </source>
</evidence>
<dbReference type="WBParaSite" id="SMUV_0000541601-mRNA-1">
    <property type="protein sequence ID" value="SMUV_0000541601-mRNA-1"/>
    <property type="gene ID" value="SMUV_0000541601"/>
</dbReference>
<sequence length="371" mass="42431">MSNFLRIFRSKKGEKENISLVNEERKSICRNSTAYGSTRKDRRSSLAVAFEDFVKPTAPYHTVTQPKQGGVNFGKRKYYESKITSEYPTLKDENYEDELLDSEDSFVSEEDRRSHYRNEVVRDLKEEVDYLKYRLRRESEKKLIYKEKLACEQRNVQKILNQRQRLEYDLNVYKTLLSNLRKERKMNQSKIAKLEAQLKSNGSRNNMSQHSFANNTFATTTSTSNELSSVDEVVMDLNGGAGEMLCSASELALPIQNTFHSIADSVDEVKNFRKDDTNSSFELARAEAETGIGKIDLDSTLLNDTAVEHLSNDNDCGVKSKLPLKNSEKPKPGEKCRTSNRTQPASCLRRSLSDTDMKKESKSVAFKMTNL</sequence>
<protein>
    <submittedName>
        <fullName evidence="4">Uncharacterized protein</fullName>
    </submittedName>
</protein>
<feature type="coiled-coil region" evidence="1">
    <location>
        <begin position="121"/>
        <end position="197"/>
    </location>
</feature>